<accession>A0A840VCE2</accession>
<keyword evidence="3" id="KW-1185">Reference proteome</keyword>
<name>A0A840VCE2_9PROT</name>
<dbReference type="Proteomes" id="UP000553706">
    <property type="component" value="Unassembled WGS sequence"/>
</dbReference>
<feature type="compositionally biased region" description="Basic and acidic residues" evidence="1">
    <location>
        <begin position="127"/>
        <end position="138"/>
    </location>
</feature>
<reference evidence="2 3" key="1">
    <citation type="submission" date="2020-08" db="EMBL/GenBank/DDBJ databases">
        <title>Genomic Encyclopedia of Type Strains, Phase IV (KMG-IV): sequencing the most valuable type-strain genomes for metagenomic binning, comparative biology and taxonomic classification.</title>
        <authorList>
            <person name="Goeker M."/>
        </authorList>
    </citation>
    <scope>NUCLEOTIDE SEQUENCE [LARGE SCALE GENOMIC DNA]</scope>
    <source>
        <strain evidence="2 3">DSM 27026</strain>
    </source>
</reference>
<proteinExistence type="predicted"/>
<evidence type="ECO:0000313" key="2">
    <source>
        <dbReference type="EMBL" id="MBB5373376.1"/>
    </source>
</evidence>
<evidence type="ECO:0000313" key="3">
    <source>
        <dbReference type="Proteomes" id="UP000553706"/>
    </source>
</evidence>
<gene>
    <name evidence="2" type="ORF">HNP71_001636</name>
</gene>
<sequence>MTDVTIQRRTSDFINQQRAGVEMLAHPLFDGIEQALKYQHNGLKQLEGVVSEHLGRRLEACTAMQHLITRMRDERDPAKILEAQREWFSGAVERMTADALAWQSAGAALLKSAKSMPESGSAQYAPPREKTQAPRVDPEAASPAPLRRSDIKAG</sequence>
<organism evidence="2 3">
    <name type="scientific">Acidocella aromatica</name>
    <dbReference type="NCBI Taxonomy" id="1303579"/>
    <lineage>
        <taxon>Bacteria</taxon>
        <taxon>Pseudomonadati</taxon>
        <taxon>Pseudomonadota</taxon>
        <taxon>Alphaproteobacteria</taxon>
        <taxon>Acetobacterales</taxon>
        <taxon>Acidocellaceae</taxon>
        <taxon>Acidocella</taxon>
    </lineage>
</organism>
<feature type="region of interest" description="Disordered" evidence="1">
    <location>
        <begin position="111"/>
        <end position="154"/>
    </location>
</feature>
<protein>
    <recommendedName>
        <fullName evidence="4">Phasin domain-containing protein</fullName>
    </recommendedName>
</protein>
<dbReference type="RefSeq" id="WP_183266384.1">
    <property type="nucleotide sequence ID" value="NZ_JACHFJ010000006.1"/>
</dbReference>
<evidence type="ECO:0008006" key="4">
    <source>
        <dbReference type="Google" id="ProtNLM"/>
    </source>
</evidence>
<dbReference type="EMBL" id="JACHFJ010000006">
    <property type="protein sequence ID" value="MBB5373376.1"/>
    <property type="molecule type" value="Genomic_DNA"/>
</dbReference>
<comment type="caution">
    <text evidence="2">The sequence shown here is derived from an EMBL/GenBank/DDBJ whole genome shotgun (WGS) entry which is preliminary data.</text>
</comment>
<dbReference type="AlphaFoldDB" id="A0A840VCE2"/>
<evidence type="ECO:0000256" key="1">
    <source>
        <dbReference type="SAM" id="MobiDB-lite"/>
    </source>
</evidence>